<gene>
    <name evidence="1" type="ORF">BsIDN1_23880</name>
</gene>
<protein>
    <recommendedName>
        <fullName evidence="3">PAS domain-containing protein</fullName>
    </recommendedName>
</protein>
<accession>A0A5S9M595</accession>
<organism evidence="1 2">
    <name type="scientific">Bacillus safensis</name>
    <dbReference type="NCBI Taxonomy" id="561879"/>
    <lineage>
        <taxon>Bacteria</taxon>
        <taxon>Bacillati</taxon>
        <taxon>Bacillota</taxon>
        <taxon>Bacilli</taxon>
        <taxon>Bacillales</taxon>
        <taxon>Bacillaceae</taxon>
        <taxon>Bacillus</taxon>
    </lineage>
</organism>
<dbReference type="SUPFAM" id="SSF55785">
    <property type="entry name" value="PYP-like sensor domain (PAS domain)"/>
    <property type="match status" value="1"/>
</dbReference>
<evidence type="ECO:0000313" key="2">
    <source>
        <dbReference type="Proteomes" id="UP000464658"/>
    </source>
</evidence>
<proteinExistence type="predicted"/>
<dbReference type="EMBL" id="AP021906">
    <property type="protein sequence ID" value="BBP88770.1"/>
    <property type="molecule type" value="Genomic_DNA"/>
</dbReference>
<evidence type="ECO:0008006" key="3">
    <source>
        <dbReference type="Google" id="ProtNLM"/>
    </source>
</evidence>
<reference evidence="1 2" key="1">
    <citation type="submission" date="2019-12" db="EMBL/GenBank/DDBJ databases">
        <title>Full genome sequence of a Bacillus safensis strain isolated from commercially available natto in Indonesia.</title>
        <authorList>
            <person name="Yoshida M."/>
            <person name="Uomi M."/>
            <person name="Waturangi D."/>
            <person name="Ekaputri J.J."/>
            <person name="Setiamarga D.H.E."/>
        </authorList>
    </citation>
    <scope>NUCLEOTIDE SEQUENCE [LARGE SCALE GENOMIC DNA]</scope>
    <source>
        <strain evidence="1 2">IDN1</strain>
    </source>
</reference>
<evidence type="ECO:0000313" key="1">
    <source>
        <dbReference type="EMBL" id="BBP88770.1"/>
    </source>
</evidence>
<dbReference type="Proteomes" id="UP000464658">
    <property type="component" value="Chromosome"/>
</dbReference>
<dbReference type="InterPro" id="IPR035965">
    <property type="entry name" value="PAS-like_dom_sf"/>
</dbReference>
<name>A0A5S9M595_BACIA</name>
<dbReference type="Gene3D" id="3.30.450.20">
    <property type="entry name" value="PAS domain"/>
    <property type="match status" value="1"/>
</dbReference>
<sequence>MTQSDQLKENEQRFQSLIKHNIDGIIVLSVDRKVLSANDSGKQILELYNSKIGDDVSQYVMPTELWEEFISQSKKAITREAELKTADRFLLLSCHLHTCSCEQFTRQHLSCFKKI</sequence>
<dbReference type="AlphaFoldDB" id="A0A5S9M595"/>